<dbReference type="Proteomes" id="UP000599437">
    <property type="component" value="Unassembled WGS sequence"/>
</dbReference>
<reference evidence="3" key="1">
    <citation type="journal article" date="2019" name="Int. J. Syst. Evol. Microbiol.">
        <title>The Global Catalogue of Microorganisms (GCM) 10K type strain sequencing project: providing services to taxonomists for standard genome sequencing and annotation.</title>
        <authorList>
            <consortium name="The Broad Institute Genomics Platform"/>
            <consortium name="The Broad Institute Genome Sequencing Center for Infectious Disease"/>
            <person name="Wu L."/>
            <person name="Ma J."/>
        </authorList>
    </citation>
    <scope>NUCLEOTIDE SEQUENCE [LARGE SCALE GENOMIC DNA]</scope>
    <source>
        <strain evidence="3">JCM 4737</strain>
    </source>
</reference>
<name>A0ABQ3E7L9_9ACTN</name>
<evidence type="ECO:0000313" key="3">
    <source>
        <dbReference type="Proteomes" id="UP000599437"/>
    </source>
</evidence>
<feature type="compositionally biased region" description="Basic and acidic residues" evidence="1">
    <location>
        <begin position="1"/>
        <end position="13"/>
    </location>
</feature>
<accession>A0ABQ3E7L9</accession>
<dbReference type="EMBL" id="BMVO01000022">
    <property type="protein sequence ID" value="GHB22006.1"/>
    <property type="molecule type" value="Genomic_DNA"/>
</dbReference>
<feature type="compositionally biased region" description="Basic and acidic residues" evidence="1">
    <location>
        <begin position="89"/>
        <end position="123"/>
    </location>
</feature>
<organism evidence="2 3">
    <name type="scientific">Streptomyces chryseus</name>
    <dbReference type="NCBI Taxonomy" id="68186"/>
    <lineage>
        <taxon>Bacteria</taxon>
        <taxon>Bacillati</taxon>
        <taxon>Actinomycetota</taxon>
        <taxon>Actinomycetes</taxon>
        <taxon>Kitasatosporales</taxon>
        <taxon>Streptomycetaceae</taxon>
        <taxon>Streptomyces</taxon>
    </lineage>
</organism>
<keyword evidence="3" id="KW-1185">Reference proteome</keyword>
<feature type="region of interest" description="Disordered" evidence="1">
    <location>
        <begin position="88"/>
        <end position="135"/>
    </location>
</feature>
<sequence length="135" mass="14478">MAEGPESTRKVDESEFLEMSGQDPAQARVLRGSLEELASGRGGDALKEMAQEVLSGRASLRDAVGVSAYADQLVAQAAPMAEKWAALSDAEREALAAEGERSMAEAQARIDEERRTPQGDGGKKSRHDGRGWSLY</sequence>
<dbReference type="RefSeq" id="WP_138895272.1">
    <property type="nucleotide sequence ID" value="NZ_BMVO01000022.1"/>
</dbReference>
<evidence type="ECO:0000256" key="1">
    <source>
        <dbReference type="SAM" id="MobiDB-lite"/>
    </source>
</evidence>
<feature type="region of interest" description="Disordered" evidence="1">
    <location>
        <begin position="1"/>
        <end position="25"/>
    </location>
</feature>
<gene>
    <name evidence="2" type="ORF">GCM10010346_52070</name>
</gene>
<protein>
    <submittedName>
        <fullName evidence="2">Uncharacterized protein</fullName>
    </submittedName>
</protein>
<evidence type="ECO:0000313" key="2">
    <source>
        <dbReference type="EMBL" id="GHB22006.1"/>
    </source>
</evidence>
<proteinExistence type="predicted"/>
<comment type="caution">
    <text evidence="2">The sequence shown here is derived from an EMBL/GenBank/DDBJ whole genome shotgun (WGS) entry which is preliminary data.</text>
</comment>